<evidence type="ECO:0000313" key="3">
    <source>
        <dbReference type="Proteomes" id="UP000694402"/>
    </source>
</evidence>
<feature type="compositionally biased region" description="Low complexity" evidence="1">
    <location>
        <begin position="351"/>
        <end position="363"/>
    </location>
</feature>
<accession>A0AAZ3QJX9</accession>
<name>A0AAZ3QJX9_ONCTS</name>
<proteinExistence type="predicted"/>
<feature type="region of interest" description="Disordered" evidence="1">
    <location>
        <begin position="1"/>
        <end position="21"/>
    </location>
</feature>
<protein>
    <submittedName>
        <fullName evidence="2">Uncharacterized protein</fullName>
    </submittedName>
</protein>
<dbReference type="Ensembl" id="ENSOTST00005119980.1">
    <property type="protein sequence ID" value="ENSOTSP00005129161.1"/>
    <property type="gene ID" value="ENSOTSG00005054839.1"/>
</dbReference>
<evidence type="ECO:0000313" key="2">
    <source>
        <dbReference type="Ensembl" id="ENSOTSP00005129161.1"/>
    </source>
</evidence>
<gene>
    <name evidence="2" type="primary">LOC112236313</name>
</gene>
<dbReference type="Proteomes" id="UP000694402">
    <property type="component" value="Unassembled WGS sequence"/>
</dbReference>
<dbReference type="AlphaFoldDB" id="A0AAZ3QJX9"/>
<feature type="compositionally biased region" description="Pro residues" evidence="1">
    <location>
        <begin position="312"/>
        <end position="322"/>
    </location>
</feature>
<evidence type="ECO:0000256" key="1">
    <source>
        <dbReference type="SAM" id="MobiDB-lite"/>
    </source>
</evidence>
<feature type="region of interest" description="Disordered" evidence="1">
    <location>
        <begin position="114"/>
        <end position="371"/>
    </location>
</feature>
<reference evidence="2" key="2">
    <citation type="submission" date="2025-08" db="UniProtKB">
        <authorList>
            <consortium name="Ensembl"/>
        </authorList>
    </citation>
    <scope>IDENTIFICATION</scope>
</reference>
<sequence length="408" mass="44496">MHHAVEQFGGRGTRDSFPLDGLSRVPWTPVGNRATWAQPARFSPGVNQHQLLPHLAPSHMGGLNHPSKFFNNGPMQVRGGEKLELSQAMLPSLQRGDQQRPPPPPHRVWEQLGQLYDSHPPPHSLVPLPGDHAPRLHSGGYSTRPPTHLPSRPNQLLKYEGPQEHHVPRGPASLGDDMWSQVQQQQRGYPGKMLGGQLKRPAPPLGEHSVIQHTPPPSLHPSSRPNEDCPSPSKRKRSSEQIPHPGIQRFSGPGGQQQPPAHLPPPPSKPAFWNPIHKGNAPWAQPERRSGPPEFQIRSDSAKSGLGGYTYKPPPPSAPSPISPIRISSPGDYPQGRGAPHPTSPSTHLRPSIIPTITTPSTPNNQLQPRLSWGWSPGEVLLPPREALPLGAEESTTIPPLILLTTKL</sequence>
<organism evidence="2 3">
    <name type="scientific">Oncorhynchus tshawytscha</name>
    <name type="common">Chinook salmon</name>
    <name type="synonym">Salmo tshawytscha</name>
    <dbReference type="NCBI Taxonomy" id="74940"/>
    <lineage>
        <taxon>Eukaryota</taxon>
        <taxon>Metazoa</taxon>
        <taxon>Chordata</taxon>
        <taxon>Craniata</taxon>
        <taxon>Vertebrata</taxon>
        <taxon>Euteleostomi</taxon>
        <taxon>Actinopterygii</taxon>
        <taxon>Neopterygii</taxon>
        <taxon>Teleostei</taxon>
        <taxon>Protacanthopterygii</taxon>
        <taxon>Salmoniformes</taxon>
        <taxon>Salmonidae</taxon>
        <taxon>Salmoninae</taxon>
        <taxon>Oncorhynchus</taxon>
    </lineage>
</organism>
<reference evidence="2" key="3">
    <citation type="submission" date="2025-09" db="UniProtKB">
        <authorList>
            <consortium name="Ensembl"/>
        </authorList>
    </citation>
    <scope>IDENTIFICATION</scope>
</reference>
<dbReference type="GeneTree" id="ENSGT00940000160414"/>
<keyword evidence="3" id="KW-1185">Reference proteome</keyword>
<reference evidence="3" key="1">
    <citation type="journal article" date="2018" name="PLoS ONE">
        <title>Chinook salmon (Oncorhynchus tshawytscha) genome and transcriptome.</title>
        <authorList>
            <person name="Christensen K.A."/>
            <person name="Leong J.S."/>
            <person name="Sakhrani D."/>
            <person name="Biagi C.A."/>
            <person name="Minkley D.R."/>
            <person name="Withler R.E."/>
            <person name="Rondeau E.B."/>
            <person name="Koop B.F."/>
            <person name="Devlin R.H."/>
        </authorList>
    </citation>
    <scope>NUCLEOTIDE SEQUENCE [LARGE SCALE GENOMIC DNA]</scope>
</reference>